<comment type="pathway">
    <text evidence="2 7 8">Cell wall biogenesis; peptidoglycan biosynthesis.</text>
</comment>
<comment type="similarity">
    <text evidence="7">Belongs to the MurCDEF family.</text>
</comment>
<dbReference type="Pfam" id="PF08245">
    <property type="entry name" value="Mur_ligase_M"/>
    <property type="match status" value="1"/>
</dbReference>
<keyword evidence="3 7" id="KW-0963">Cytoplasm</keyword>
<protein>
    <recommendedName>
        <fullName evidence="7 8">UDP-N-acetylmuramoylalanine--D-glutamate ligase</fullName>
        <ecNumber evidence="7 8">6.3.2.9</ecNumber>
    </recommendedName>
    <alternativeName>
        <fullName evidence="7">D-glutamic acid-adding enzyme</fullName>
    </alternativeName>
    <alternativeName>
        <fullName evidence="7">UDP-N-acetylmuramoyl-L-alanyl-D-glutamate synthetase</fullName>
    </alternativeName>
</protein>
<dbReference type="EMBL" id="CP016908">
    <property type="protein sequence ID" value="APR99684.1"/>
    <property type="molecule type" value="Genomic_DNA"/>
</dbReference>
<proteinExistence type="inferred from homology"/>
<keyword evidence="7 8" id="KW-0132">Cell division</keyword>
<evidence type="ECO:0000259" key="11">
    <source>
        <dbReference type="Pfam" id="PF08245"/>
    </source>
</evidence>
<dbReference type="NCBIfam" id="TIGR01087">
    <property type="entry name" value="murD"/>
    <property type="match status" value="1"/>
</dbReference>
<feature type="domain" description="Mur ligase central" evidence="11">
    <location>
        <begin position="115"/>
        <end position="285"/>
    </location>
</feature>
<dbReference type="SUPFAM" id="SSF51984">
    <property type="entry name" value="MurCD N-terminal domain"/>
    <property type="match status" value="1"/>
</dbReference>
<dbReference type="KEGG" id="pabo:BCY86_02590"/>
<dbReference type="OrthoDB" id="9809796at2"/>
<evidence type="ECO:0000313" key="12">
    <source>
        <dbReference type="EMBL" id="APR99684.1"/>
    </source>
</evidence>
<dbReference type="GO" id="GO:0009252">
    <property type="term" value="P:peptidoglycan biosynthetic process"/>
    <property type="evidence" value="ECO:0007669"/>
    <property type="project" value="UniProtKB-UniRule"/>
</dbReference>
<dbReference type="UniPathway" id="UPA00219"/>
<evidence type="ECO:0000256" key="6">
    <source>
        <dbReference type="ARBA" id="ARBA00022840"/>
    </source>
</evidence>
<keyword evidence="7 8" id="KW-0961">Cell wall biogenesis/degradation</keyword>
<dbReference type="GO" id="GO:0051301">
    <property type="term" value="P:cell division"/>
    <property type="evidence" value="ECO:0007669"/>
    <property type="project" value="UniProtKB-KW"/>
</dbReference>
<organism evidence="12 13">
    <name type="scientific">Pajaroellobacter abortibovis</name>
    <dbReference type="NCBI Taxonomy" id="1882918"/>
    <lineage>
        <taxon>Bacteria</taxon>
        <taxon>Pseudomonadati</taxon>
        <taxon>Myxococcota</taxon>
        <taxon>Polyangia</taxon>
        <taxon>Polyangiales</taxon>
        <taxon>Polyangiaceae</taxon>
    </lineage>
</organism>
<keyword evidence="13" id="KW-1185">Reference proteome</keyword>
<dbReference type="InterPro" id="IPR004101">
    <property type="entry name" value="Mur_ligase_C"/>
</dbReference>
<gene>
    <name evidence="7" type="primary">murD</name>
    <name evidence="12" type="ORF">BCY86_02590</name>
</gene>
<comment type="function">
    <text evidence="7 8">Cell wall formation. Catalyzes the addition of glutamate to the nucleotide precursor UDP-N-acetylmuramoyl-L-alanine (UMA).</text>
</comment>
<evidence type="ECO:0000313" key="13">
    <source>
        <dbReference type="Proteomes" id="UP000185544"/>
    </source>
</evidence>
<keyword evidence="4 7" id="KW-0436">Ligase</keyword>
<dbReference type="GO" id="GO:0005737">
    <property type="term" value="C:cytoplasm"/>
    <property type="evidence" value="ECO:0007669"/>
    <property type="project" value="UniProtKB-SubCell"/>
</dbReference>
<comment type="catalytic activity">
    <reaction evidence="7 8">
        <text>UDP-N-acetyl-alpha-D-muramoyl-L-alanine + D-glutamate + ATP = UDP-N-acetyl-alpha-D-muramoyl-L-alanyl-D-glutamate + ADP + phosphate + H(+)</text>
        <dbReference type="Rhea" id="RHEA:16429"/>
        <dbReference type="ChEBI" id="CHEBI:15378"/>
        <dbReference type="ChEBI" id="CHEBI:29986"/>
        <dbReference type="ChEBI" id="CHEBI:30616"/>
        <dbReference type="ChEBI" id="CHEBI:43474"/>
        <dbReference type="ChEBI" id="CHEBI:83898"/>
        <dbReference type="ChEBI" id="CHEBI:83900"/>
        <dbReference type="ChEBI" id="CHEBI:456216"/>
        <dbReference type="EC" id="6.3.2.9"/>
    </reaction>
</comment>
<dbReference type="GO" id="GO:0008764">
    <property type="term" value="F:UDP-N-acetylmuramoylalanine-D-glutamate ligase activity"/>
    <property type="evidence" value="ECO:0007669"/>
    <property type="project" value="UniProtKB-UniRule"/>
</dbReference>
<dbReference type="GO" id="GO:0005524">
    <property type="term" value="F:ATP binding"/>
    <property type="evidence" value="ECO:0007669"/>
    <property type="project" value="UniProtKB-UniRule"/>
</dbReference>
<keyword evidence="9" id="KW-0732">Signal</keyword>
<dbReference type="PANTHER" id="PTHR43692:SF1">
    <property type="entry name" value="UDP-N-ACETYLMURAMOYLALANINE--D-GLUTAMATE LIGASE"/>
    <property type="match status" value="1"/>
</dbReference>
<dbReference type="Proteomes" id="UP000185544">
    <property type="component" value="Chromosome"/>
</dbReference>
<evidence type="ECO:0000256" key="8">
    <source>
        <dbReference type="RuleBase" id="RU003664"/>
    </source>
</evidence>
<dbReference type="Pfam" id="PF02875">
    <property type="entry name" value="Mur_ligase_C"/>
    <property type="match status" value="1"/>
</dbReference>
<evidence type="ECO:0000256" key="2">
    <source>
        <dbReference type="ARBA" id="ARBA00004752"/>
    </source>
</evidence>
<dbReference type="InterPro" id="IPR013221">
    <property type="entry name" value="Mur_ligase_cen"/>
</dbReference>
<evidence type="ECO:0000256" key="5">
    <source>
        <dbReference type="ARBA" id="ARBA00022741"/>
    </source>
</evidence>
<dbReference type="EC" id="6.3.2.9" evidence="7 8"/>
<evidence type="ECO:0000256" key="1">
    <source>
        <dbReference type="ARBA" id="ARBA00004496"/>
    </source>
</evidence>
<dbReference type="Pfam" id="PF21799">
    <property type="entry name" value="MurD-like_N"/>
    <property type="match status" value="1"/>
</dbReference>
<dbReference type="InterPro" id="IPR005762">
    <property type="entry name" value="MurD"/>
</dbReference>
<evidence type="ECO:0000256" key="7">
    <source>
        <dbReference type="HAMAP-Rule" id="MF_00639"/>
    </source>
</evidence>
<evidence type="ECO:0000256" key="3">
    <source>
        <dbReference type="ARBA" id="ARBA00022490"/>
    </source>
</evidence>
<dbReference type="STRING" id="1882918.BCY86_02590"/>
<comment type="subcellular location">
    <subcellularLocation>
        <location evidence="1 7 8">Cytoplasm</location>
    </subcellularLocation>
</comment>
<reference evidence="12 13" key="1">
    <citation type="submission" date="2016-08" db="EMBL/GenBank/DDBJ databases">
        <title>Identification and validation of antigenic proteins from Pajaroellobacter abortibovis using de-novo genome sequence assembly and reverse vaccinology.</title>
        <authorList>
            <person name="Welly B.T."/>
            <person name="Miller M.R."/>
            <person name="Stott J.L."/>
            <person name="Blanchard M.T."/>
            <person name="Islas-Trejo A.D."/>
            <person name="O'Rourke S.M."/>
            <person name="Young A.E."/>
            <person name="Medrano J.F."/>
            <person name="Van Eenennaam A.L."/>
        </authorList>
    </citation>
    <scope>NUCLEOTIDE SEQUENCE [LARGE SCALE GENOMIC DNA]</scope>
    <source>
        <strain evidence="12 13">BTF92-0548A/99-0131</strain>
    </source>
</reference>
<accession>A0A1L6MW32</accession>
<evidence type="ECO:0000256" key="9">
    <source>
        <dbReference type="SAM" id="SignalP"/>
    </source>
</evidence>
<dbReference type="GO" id="GO:0008360">
    <property type="term" value="P:regulation of cell shape"/>
    <property type="evidence" value="ECO:0007669"/>
    <property type="project" value="UniProtKB-KW"/>
</dbReference>
<feature type="domain" description="Mur ligase C-terminal" evidence="10">
    <location>
        <begin position="308"/>
        <end position="421"/>
    </location>
</feature>
<keyword evidence="7 8" id="KW-0131">Cell cycle</keyword>
<dbReference type="GO" id="GO:0071555">
    <property type="term" value="P:cell wall organization"/>
    <property type="evidence" value="ECO:0007669"/>
    <property type="project" value="UniProtKB-KW"/>
</dbReference>
<sequence>MKNLKGKRVIVVGLGASGVAAAKLALRSGASVVGTDAREEQALTPDVVALKQQGVRLIAGVHGKANFQGADLIVLSPGVPLFAELKYAVDRGIPLLGETEFAIQACVHGAPLLAVGGTNGKSTTTSLIGEFLKAEGLSAFVGGNLGEPFANHTETKWDVIVLEVSSFQMEHVIHFRPSVGVLLNITPDHLDRHASFEAYVLAKGNAFARQQPEDSAIYPYHDVLCKQQVQRGQAKLISFGVQSEADVQVQSDQIVDQQCAERYSRKEILLKGSHNALNIAAAIAAIGPFRVKGDTIRSVLASFSGLPHRMQFVTEVEGVRYYNDSKGTNVGAAVMALSGLEEENAILIAGGYEKKGSYEPLVQALERKGKAMVVLGQAAAAIEAAIGNRLPVVRVSTMEEAVEMSFELASPGDAVLLSPACASWDMFPNYQSRGDAFVQAVLKIRKNKRKECSFSQ</sequence>
<dbReference type="InterPro" id="IPR036615">
    <property type="entry name" value="Mur_ligase_C_dom_sf"/>
</dbReference>
<dbReference type="RefSeq" id="WP_075276331.1">
    <property type="nucleotide sequence ID" value="NZ_CP016908.1"/>
</dbReference>
<keyword evidence="5 7" id="KW-0547">Nucleotide-binding</keyword>
<keyword evidence="7 8" id="KW-0133">Cell shape</keyword>
<feature type="chain" id="PRO_5013290076" description="UDP-N-acetylmuramoylalanine--D-glutamate ligase" evidence="9">
    <location>
        <begin position="23"/>
        <end position="456"/>
    </location>
</feature>
<dbReference type="PANTHER" id="PTHR43692">
    <property type="entry name" value="UDP-N-ACETYLMURAMOYLALANINE--D-GLUTAMATE LIGASE"/>
    <property type="match status" value="1"/>
</dbReference>
<dbReference type="AlphaFoldDB" id="A0A1L6MW32"/>
<dbReference type="Gene3D" id="3.40.1190.10">
    <property type="entry name" value="Mur-like, catalytic domain"/>
    <property type="match status" value="1"/>
</dbReference>
<dbReference type="HAMAP" id="MF_00639">
    <property type="entry name" value="MurD"/>
    <property type="match status" value="1"/>
</dbReference>
<dbReference type="InterPro" id="IPR036565">
    <property type="entry name" value="Mur-like_cat_sf"/>
</dbReference>
<dbReference type="Gene3D" id="3.40.50.720">
    <property type="entry name" value="NAD(P)-binding Rossmann-like Domain"/>
    <property type="match status" value="1"/>
</dbReference>
<name>A0A1L6MW32_9BACT</name>
<keyword evidence="7 8" id="KW-0573">Peptidoglycan synthesis</keyword>
<keyword evidence="6 7" id="KW-0067">ATP-binding</keyword>
<dbReference type="Gene3D" id="3.90.190.20">
    <property type="entry name" value="Mur ligase, C-terminal domain"/>
    <property type="match status" value="1"/>
</dbReference>
<dbReference type="SUPFAM" id="SSF53623">
    <property type="entry name" value="MurD-like peptide ligases, catalytic domain"/>
    <property type="match status" value="1"/>
</dbReference>
<feature type="binding site" evidence="7">
    <location>
        <begin position="117"/>
        <end position="123"/>
    </location>
    <ligand>
        <name>ATP</name>
        <dbReference type="ChEBI" id="CHEBI:30616"/>
    </ligand>
</feature>
<feature type="signal peptide" evidence="9">
    <location>
        <begin position="1"/>
        <end position="22"/>
    </location>
</feature>
<dbReference type="SUPFAM" id="SSF53244">
    <property type="entry name" value="MurD-like peptide ligases, peptide-binding domain"/>
    <property type="match status" value="1"/>
</dbReference>
<evidence type="ECO:0000256" key="4">
    <source>
        <dbReference type="ARBA" id="ARBA00022598"/>
    </source>
</evidence>
<evidence type="ECO:0000259" key="10">
    <source>
        <dbReference type="Pfam" id="PF02875"/>
    </source>
</evidence>